<keyword evidence="3" id="KW-0804">Transcription</keyword>
<dbReference type="PROSITE" id="PS50949">
    <property type="entry name" value="HTH_GNTR"/>
    <property type="match status" value="1"/>
</dbReference>
<sequence>MDARIKLSDRISRLIKNDIEKGKYKPGDKIPAEPDLMKLYEVGRSTIREAIKALAMAGVVRVQQGMGTVVNAVDDSEPIDSRLRRADFDEINAVRQMLDKEIVSLAVENHSQEQLKQMHQHLQSRKEAIERNDRQACMDADIAFHITIARAAGNSVLFNLYQSFTNVIRDFFLKREPQGIGQFAMSHHLHEQLYNAIKSKKQKAARAAMQQILNNNY</sequence>
<dbReference type="InterPro" id="IPR036390">
    <property type="entry name" value="WH_DNA-bd_sf"/>
</dbReference>
<evidence type="ECO:0000256" key="1">
    <source>
        <dbReference type="ARBA" id="ARBA00023015"/>
    </source>
</evidence>
<dbReference type="Gene3D" id="1.10.10.10">
    <property type="entry name" value="Winged helix-like DNA-binding domain superfamily/Winged helix DNA-binding domain"/>
    <property type="match status" value="1"/>
</dbReference>
<dbReference type="GO" id="GO:0003677">
    <property type="term" value="F:DNA binding"/>
    <property type="evidence" value="ECO:0007669"/>
    <property type="project" value="UniProtKB-KW"/>
</dbReference>
<dbReference type="PANTHER" id="PTHR43537">
    <property type="entry name" value="TRANSCRIPTIONAL REGULATOR, GNTR FAMILY"/>
    <property type="match status" value="1"/>
</dbReference>
<gene>
    <name evidence="5" type="ORF">GO816_02340</name>
</gene>
<evidence type="ECO:0000256" key="2">
    <source>
        <dbReference type="ARBA" id="ARBA00023125"/>
    </source>
</evidence>
<evidence type="ECO:0000313" key="5">
    <source>
        <dbReference type="EMBL" id="MVN89954.1"/>
    </source>
</evidence>
<dbReference type="InterPro" id="IPR036388">
    <property type="entry name" value="WH-like_DNA-bd_sf"/>
</dbReference>
<feature type="domain" description="HTH gntR-type" evidence="4">
    <location>
        <begin position="5"/>
        <end position="73"/>
    </location>
</feature>
<dbReference type="InterPro" id="IPR008920">
    <property type="entry name" value="TF_FadR/GntR_C"/>
</dbReference>
<dbReference type="SUPFAM" id="SSF48008">
    <property type="entry name" value="GntR ligand-binding domain-like"/>
    <property type="match status" value="1"/>
</dbReference>
<evidence type="ECO:0000259" key="4">
    <source>
        <dbReference type="PROSITE" id="PS50949"/>
    </source>
</evidence>
<comment type="caution">
    <text evidence="5">The sequence shown here is derived from an EMBL/GenBank/DDBJ whole genome shotgun (WGS) entry which is preliminary data.</text>
</comment>
<organism evidence="5 6">
    <name type="scientific">Mucilaginibacter aquatilis</name>
    <dbReference type="NCBI Taxonomy" id="1517760"/>
    <lineage>
        <taxon>Bacteria</taxon>
        <taxon>Pseudomonadati</taxon>
        <taxon>Bacteroidota</taxon>
        <taxon>Sphingobacteriia</taxon>
        <taxon>Sphingobacteriales</taxon>
        <taxon>Sphingobacteriaceae</taxon>
        <taxon>Mucilaginibacter</taxon>
    </lineage>
</organism>
<dbReference type="Gene3D" id="1.20.120.530">
    <property type="entry name" value="GntR ligand-binding domain-like"/>
    <property type="match status" value="1"/>
</dbReference>
<protein>
    <submittedName>
        <fullName evidence="5">FCD domain-containing protein</fullName>
    </submittedName>
</protein>
<dbReference type="OrthoDB" id="9799482at2"/>
<keyword evidence="2" id="KW-0238">DNA-binding</keyword>
<dbReference type="Pfam" id="PF07729">
    <property type="entry name" value="FCD"/>
    <property type="match status" value="1"/>
</dbReference>
<dbReference type="PANTHER" id="PTHR43537:SF47">
    <property type="entry name" value="REGULATORY PROTEIN GNTR HTH"/>
    <property type="match status" value="1"/>
</dbReference>
<dbReference type="InterPro" id="IPR000524">
    <property type="entry name" value="Tscrpt_reg_HTH_GntR"/>
</dbReference>
<dbReference type="AlphaFoldDB" id="A0A6I4IPU9"/>
<dbReference type="SMART" id="SM00895">
    <property type="entry name" value="FCD"/>
    <property type="match status" value="1"/>
</dbReference>
<dbReference type="InterPro" id="IPR011711">
    <property type="entry name" value="GntR_C"/>
</dbReference>
<dbReference type="PRINTS" id="PR00035">
    <property type="entry name" value="HTHGNTR"/>
</dbReference>
<dbReference type="RefSeq" id="WP_157539740.1">
    <property type="nucleotide sequence ID" value="NZ_WQLA01000001.1"/>
</dbReference>
<keyword evidence="1" id="KW-0805">Transcription regulation</keyword>
<proteinExistence type="predicted"/>
<evidence type="ECO:0000313" key="6">
    <source>
        <dbReference type="Proteomes" id="UP000434850"/>
    </source>
</evidence>
<dbReference type="Proteomes" id="UP000434850">
    <property type="component" value="Unassembled WGS sequence"/>
</dbReference>
<dbReference type="Pfam" id="PF00392">
    <property type="entry name" value="GntR"/>
    <property type="match status" value="1"/>
</dbReference>
<accession>A0A6I4IPU9</accession>
<dbReference type="GO" id="GO:0003700">
    <property type="term" value="F:DNA-binding transcription factor activity"/>
    <property type="evidence" value="ECO:0007669"/>
    <property type="project" value="InterPro"/>
</dbReference>
<keyword evidence="6" id="KW-1185">Reference proteome</keyword>
<dbReference type="SMART" id="SM00345">
    <property type="entry name" value="HTH_GNTR"/>
    <property type="match status" value="1"/>
</dbReference>
<evidence type="ECO:0000256" key="3">
    <source>
        <dbReference type="ARBA" id="ARBA00023163"/>
    </source>
</evidence>
<name>A0A6I4IPU9_9SPHI</name>
<dbReference type="EMBL" id="WQLA01000001">
    <property type="protein sequence ID" value="MVN89954.1"/>
    <property type="molecule type" value="Genomic_DNA"/>
</dbReference>
<reference evidence="5 6" key="1">
    <citation type="submission" date="2019-12" db="EMBL/GenBank/DDBJ databases">
        <title>Mucilaginibacter sp. HME9299 genome sequencing and assembly.</title>
        <authorList>
            <person name="Kang H."/>
            <person name="Kim H."/>
            <person name="Joh K."/>
        </authorList>
    </citation>
    <scope>NUCLEOTIDE SEQUENCE [LARGE SCALE GENOMIC DNA]</scope>
    <source>
        <strain evidence="5 6">HME9299</strain>
    </source>
</reference>
<dbReference type="CDD" id="cd07377">
    <property type="entry name" value="WHTH_GntR"/>
    <property type="match status" value="1"/>
</dbReference>
<dbReference type="SUPFAM" id="SSF46785">
    <property type="entry name" value="Winged helix' DNA-binding domain"/>
    <property type="match status" value="1"/>
</dbReference>